<dbReference type="Pfam" id="PF00561">
    <property type="entry name" value="Abhydrolase_1"/>
    <property type="match status" value="1"/>
</dbReference>
<dbReference type="Pfam" id="PF08386">
    <property type="entry name" value="Abhydrolase_4"/>
    <property type="match status" value="1"/>
</dbReference>
<evidence type="ECO:0000256" key="5">
    <source>
        <dbReference type="SAM" id="SignalP"/>
    </source>
</evidence>
<feature type="region of interest" description="Disordered" evidence="4">
    <location>
        <begin position="355"/>
        <end position="390"/>
    </location>
</feature>
<feature type="signal peptide" evidence="5">
    <location>
        <begin position="1"/>
        <end position="24"/>
    </location>
</feature>
<evidence type="ECO:0000256" key="1">
    <source>
        <dbReference type="ARBA" id="ARBA00010088"/>
    </source>
</evidence>
<dbReference type="PANTHER" id="PTHR43248">
    <property type="entry name" value="2-SUCCINYL-6-HYDROXY-2,4-CYCLOHEXADIENE-1-CARBOXYLATE SYNTHASE"/>
    <property type="match status" value="1"/>
</dbReference>
<evidence type="ECO:0000256" key="2">
    <source>
        <dbReference type="ARBA" id="ARBA00022729"/>
    </source>
</evidence>
<dbReference type="InterPro" id="IPR013595">
    <property type="entry name" value="Pept_S33_TAP-like_C"/>
</dbReference>
<feature type="chain" id="PRO_5040732049" evidence="5">
    <location>
        <begin position="25"/>
        <end position="537"/>
    </location>
</feature>
<gene>
    <name evidence="8" type="ORF">NZH93_02880</name>
</gene>
<reference evidence="8" key="1">
    <citation type="submission" date="2022-08" db="EMBL/GenBank/DDBJ databases">
        <authorList>
            <person name="Tistechok S."/>
            <person name="Samborskyy M."/>
            <person name="Roman I."/>
        </authorList>
    </citation>
    <scope>NUCLEOTIDE SEQUENCE</scope>
    <source>
        <strain evidence="8">DSM 103496</strain>
    </source>
</reference>
<accession>A0A9X2ZZE4</accession>
<proteinExistence type="inferred from homology"/>
<dbReference type="PANTHER" id="PTHR43248:SF29">
    <property type="entry name" value="TRIPEPTIDYL AMINOPEPTIDASE"/>
    <property type="match status" value="1"/>
</dbReference>
<protein>
    <submittedName>
        <fullName evidence="8">Alpha/beta hydrolase</fullName>
    </submittedName>
</protein>
<keyword evidence="2 5" id="KW-0732">Signal</keyword>
<feature type="domain" description="Peptidase S33 tripeptidyl aminopeptidase-like C-terminal" evidence="7">
    <location>
        <begin position="429"/>
        <end position="508"/>
    </location>
</feature>
<dbReference type="InterPro" id="IPR051601">
    <property type="entry name" value="Serine_prot/Carboxylest_S33"/>
</dbReference>
<comment type="caution">
    <text evidence="8">The sequence shown here is derived from an EMBL/GenBank/DDBJ whole genome shotgun (WGS) entry which is preliminary data.</text>
</comment>
<organism evidence="8 9">
    <name type="scientific">Umezawaea endophytica</name>
    <dbReference type="NCBI Taxonomy" id="1654476"/>
    <lineage>
        <taxon>Bacteria</taxon>
        <taxon>Bacillati</taxon>
        <taxon>Actinomycetota</taxon>
        <taxon>Actinomycetes</taxon>
        <taxon>Pseudonocardiales</taxon>
        <taxon>Pseudonocardiaceae</taxon>
        <taxon>Umezawaea</taxon>
    </lineage>
</organism>
<name>A0A9X2ZZE4_9PSEU</name>
<dbReference type="AlphaFoldDB" id="A0A9X2ZZE4"/>
<dbReference type="SUPFAM" id="SSF53474">
    <property type="entry name" value="alpha/beta-Hydrolases"/>
    <property type="match status" value="1"/>
</dbReference>
<evidence type="ECO:0000259" key="6">
    <source>
        <dbReference type="Pfam" id="PF00561"/>
    </source>
</evidence>
<evidence type="ECO:0000313" key="8">
    <source>
        <dbReference type="EMBL" id="MCS7475783.1"/>
    </source>
</evidence>
<dbReference type="Proteomes" id="UP001141259">
    <property type="component" value="Unassembled WGS sequence"/>
</dbReference>
<dbReference type="InterPro" id="IPR000073">
    <property type="entry name" value="AB_hydrolase_1"/>
</dbReference>
<evidence type="ECO:0000313" key="9">
    <source>
        <dbReference type="Proteomes" id="UP001141259"/>
    </source>
</evidence>
<feature type="domain" description="AB hydrolase-1" evidence="6">
    <location>
        <begin position="112"/>
        <end position="265"/>
    </location>
</feature>
<sequence length="537" mass="57178">MRRQVLKRKGSAVAVAAVALTSLAVVPAAATGGGSAPTVAWQTCPAYSDEVLRAIGFPDEVLPEARPQLARMECGTVSVPLDHRAPRGRKIDVAITRLKATDQAHRLGSLALNPGGPGGSGYLMGVQLTLLNDETRKLGRRYDLIGFDPRGVGYSTKVTCSPPGPGGEEPEPGPITKEAARASFDRESAALKACGESDPAFLGQLTAENVARDLDVVRAALREPKLDFLGVSWGTWLGAVYRSAFPATAGRVFLDSVAPPHFRLDAFENGRAMAGERSSARQMAWLAEHHDTYGLGATPEQVRATVLAMVQDFDTNPRRYTDVPEPVDGSLVSVSTVQPSEIWPLAGTVLKELRESTGPTAPPTVKDILVGPPREPAPPGTPERQNSTMGRATFCNEDPSRLDFEHAWAAFEKRLADNPVTGRSLRFSAGCGAWPLPVQEYRVRRGTGSLVLAGHRHETVSVFEWTAEMRNAVGGKVYTVEDDVHGSVLRVPECAADLVGYFTTGRVDGGCPGAPGPDETTPSATMTLDLTGTALAD</sequence>
<evidence type="ECO:0000256" key="3">
    <source>
        <dbReference type="ARBA" id="ARBA00022801"/>
    </source>
</evidence>
<dbReference type="RefSeq" id="WP_259621287.1">
    <property type="nucleotide sequence ID" value="NZ_JANYMP010000001.1"/>
</dbReference>
<keyword evidence="9" id="KW-1185">Reference proteome</keyword>
<comment type="similarity">
    <text evidence="1">Belongs to the peptidase S33 family.</text>
</comment>
<dbReference type="Gene3D" id="3.40.50.1820">
    <property type="entry name" value="alpha/beta hydrolase"/>
    <property type="match status" value="1"/>
</dbReference>
<evidence type="ECO:0000256" key="4">
    <source>
        <dbReference type="SAM" id="MobiDB-lite"/>
    </source>
</evidence>
<keyword evidence="3 8" id="KW-0378">Hydrolase</keyword>
<dbReference type="GO" id="GO:0016787">
    <property type="term" value="F:hydrolase activity"/>
    <property type="evidence" value="ECO:0007669"/>
    <property type="project" value="UniProtKB-KW"/>
</dbReference>
<evidence type="ECO:0000259" key="7">
    <source>
        <dbReference type="Pfam" id="PF08386"/>
    </source>
</evidence>
<dbReference type="InterPro" id="IPR029058">
    <property type="entry name" value="AB_hydrolase_fold"/>
</dbReference>
<dbReference type="EMBL" id="JANYMP010000001">
    <property type="protein sequence ID" value="MCS7475783.1"/>
    <property type="molecule type" value="Genomic_DNA"/>
</dbReference>